<evidence type="ECO:0000256" key="1">
    <source>
        <dbReference type="SAM" id="MobiDB-lite"/>
    </source>
</evidence>
<feature type="region of interest" description="Disordered" evidence="1">
    <location>
        <begin position="93"/>
        <end position="116"/>
    </location>
</feature>
<name>A0A6J6H714_9ZZZZ</name>
<organism evidence="3">
    <name type="scientific">freshwater metagenome</name>
    <dbReference type="NCBI Taxonomy" id="449393"/>
    <lineage>
        <taxon>unclassified sequences</taxon>
        <taxon>metagenomes</taxon>
        <taxon>ecological metagenomes</taxon>
    </lineage>
</organism>
<accession>A0A6J6H714</accession>
<evidence type="ECO:0000313" key="3">
    <source>
        <dbReference type="EMBL" id="CAB4607054.1"/>
    </source>
</evidence>
<keyword evidence="2" id="KW-0812">Transmembrane</keyword>
<gene>
    <name evidence="3" type="ORF">UFOPK1808_01135</name>
</gene>
<dbReference type="AlphaFoldDB" id="A0A6J6H714"/>
<dbReference type="EMBL" id="CAEZUL010000149">
    <property type="protein sequence ID" value="CAB4607054.1"/>
    <property type="molecule type" value="Genomic_DNA"/>
</dbReference>
<keyword evidence="2" id="KW-1133">Transmembrane helix</keyword>
<proteinExistence type="predicted"/>
<feature type="compositionally biased region" description="Acidic residues" evidence="1">
    <location>
        <begin position="106"/>
        <end position="116"/>
    </location>
</feature>
<reference evidence="3" key="1">
    <citation type="submission" date="2020-05" db="EMBL/GenBank/DDBJ databases">
        <authorList>
            <person name="Chiriac C."/>
            <person name="Salcher M."/>
            <person name="Ghai R."/>
            <person name="Kavagutti S V."/>
        </authorList>
    </citation>
    <scope>NUCLEOTIDE SEQUENCE</scope>
</reference>
<keyword evidence="2" id="KW-0472">Membrane</keyword>
<feature type="transmembrane region" description="Helical" evidence="2">
    <location>
        <begin position="6"/>
        <end position="27"/>
    </location>
</feature>
<protein>
    <submittedName>
        <fullName evidence="3">Unannotated protein</fullName>
    </submittedName>
</protein>
<evidence type="ECO:0000256" key="2">
    <source>
        <dbReference type="SAM" id="Phobius"/>
    </source>
</evidence>
<sequence>MIVFGFFTFAVAFGVIFIVILQLPALIPRTPLFGETTEQIDFELDAMDRTTFEPEGIVVPAFEAILLAEIDFPFLTPGVDWAGVDGDDTGATAVVPEDAVPPLLEPSDDGEPTDGV</sequence>